<feature type="region of interest" description="Disordered" evidence="1">
    <location>
        <begin position="223"/>
        <end position="290"/>
    </location>
</feature>
<protein>
    <submittedName>
        <fullName evidence="2">Uncharacterized protein</fullName>
    </submittedName>
</protein>
<organism evidence="2">
    <name type="scientific">viral metagenome</name>
    <dbReference type="NCBI Taxonomy" id="1070528"/>
    <lineage>
        <taxon>unclassified sequences</taxon>
        <taxon>metagenomes</taxon>
        <taxon>organismal metagenomes</taxon>
    </lineage>
</organism>
<feature type="compositionally biased region" description="Gly residues" evidence="1">
    <location>
        <begin position="276"/>
        <end position="290"/>
    </location>
</feature>
<feature type="compositionally biased region" description="Polar residues" evidence="1">
    <location>
        <begin position="238"/>
        <end position="254"/>
    </location>
</feature>
<dbReference type="EMBL" id="MN739048">
    <property type="protein sequence ID" value="QHS85703.1"/>
    <property type="molecule type" value="Genomic_DNA"/>
</dbReference>
<accession>A0A6C0B2K4</accession>
<proteinExistence type="predicted"/>
<evidence type="ECO:0000313" key="2">
    <source>
        <dbReference type="EMBL" id="QHS85703.1"/>
    </source>
</evidence>
<dbReference type="AlphaFoldDB" id="A0A6C0B2K4"/>
<name>A0A6C0B2K4_9ZZZZ</name>
<reference evidence="2" key="1">
    <citation type="journal article" date="2020" name="Nature">
        <title>Giant virus diversity and host interactions through global metagenomics.</title>
        <authorList>
            <person name="Schulz F."/>
            <person name="Roux S."/>
            <person name="Paez-Espino D."/>
            <person name="Jungbluth S."/>
            <person name="Walsh D.A."/>
            <person name="Denef V.J."/>
            <person name="McMahon K.D."/>
            <person name="Konstantinidis K.T."/>
            <person name="Eloe-Fadrosh E.A."/>
            <person name="Kyrpides N.C."/>
            <person name="Woyke T."/>
        </authorList>
    </citation>
    <scope>NUCLEOTIDE SEQUENCE</scope>
    <source>
        <strain evidence="2">GVMAG-M-3300009185-36</strain>
    </source>
</reference>
<evidence type="ECO:0000256" key="1">
    <source>
        <dbReference type="SAM" id="MobiDB-lite"/>
    </source>
</evidence>
<sequence>MASVFPFPTVNLSLNQVLINYRNQNPTLTFTSMNSLRGQTYYNANGTGPNTIPPVGTNFSLKSLAGTFSENPNLLGVLYTSGTPAAPLDRPTPTRFDIYLIGGGGGGAGGGGGYNCDSDIRVGGGGGGASSGVISSSVGVQYNSSLLFTSAIYGAGCAQGGGGYGTGCPSNPVAGNEAQSGGNGIGPTSTNSTSVSYNGIQYTAAGGNQGNGGSGGGYNGSRGISYDGSGGPGAKTAGNGSVPGTQGTGYPQNPGSGGVPADSYWKDGTTIHGKGGDGGGGSTSNGSGGAAGAAGAIYIIWYFT</sequence>